<gene>
    <name evidence="2" type="ORF">SAMN04488124_3599</name>
</gene>
<protein>
    <recommendedName>
        <fullName evidence="1">DUF7999 domain-containing protein</fullName>
    </recommendedName>
</protein>
<sequence>MSVETTAPTRVTVRQPMNDHETMTVEVETTNETRHLVEYATPDLRRTLEALPSGTTIPVTLSRAGARSNVWRVDALHNDPAIRTANPVAPTPN</sequence>
<reference evidence="3" key="1">
    <citation type="submission" date="2016-10" db="EMBL/GenBank/DDBJ databases">
        <authorList>
            <person name="Varghese N."/>
            <person name="Submissions S."/>
        </authorList>
    </citation>
    <scope>NUCLEOTIDE SEQUENCE [LARGE SCALE GENOMIC DNA]</scope>
    <source>
        <strain evidence="3">CGMCC 1.8711</strain>
    </source>
</reference>
<evidence type="ECO:0000313" key="3">
    <source>
        <dbReference type="Proteomes" id="UP000243250"/>
    </source>
</evidence>
<feature type="domain" description="DUF7999" evidence="1">
    <location>
        <begin position="3"/>
        <end position="79"/>
    </location>
</feature>
<dbReference type="EMBL" id="FOYS01000007">
    <property type="protein sequence ID" value="SFR69474.1"/>
    <property type="molecule type" value="Genomic_DNA"/>
</dbReference>
<evidence type="ECO:0000313" key="2">
    <source>
        <dbReference type="EMBL" id="SFR69474.1"/>
    </source>
</evidence>
<name>A0A1I6IRV8_9EURY</name>
<dbReference type="STRING" id="555875.SAMN04488124_3599"/>
<accession>A0A1I6IRV8</accession>
<dbReference type="OrthoDB" id="340706at2157"/>
<proteinExistence type="predicted"/>
<keyword evidence="3" id="KW-1185">Reference proteome</keyword>
<dbReference type="Pfam" id="PF26006">
    <property type="entry name" value="DUF7999"/>
    <property type="match status" value="1"/>
</dbReference>
<dbReference type="AlphaFoldDB" id="A0A1I6IRV8"/>
<dbReference type="InterPro" id="IPR058312">
    <property type="entry name" value="DUF7999"/>
</dbReference>
<organism evidence="2 3">
    <name type="scientific">Halogeometricum limi</name>
    <dbReference type="NCBI Taxonomy" id="555875"/>
    <lineage>
        <taxon>Archaea</taxon>
        <taxon>Methanobacteriati</taxon>
        <taxon>Methanobacteriota</taxon>
        <taxon>Stenosarchaea group</taxon>
        <taxon>Halobacteria</taxon>
        <taxon>Halobacteriales</taxon>
        <taxon>Haloferacaceae</taxon>
        <taxon>Halogeometricum</taxon>
    </lineage>
</organism>
<dbReference type="Proteomes" id="UP000243250">
    <property type="component" value="Unassembled WGS sequence"/>
</dbReference>
<evidence type="ECO:0000259" key="1">
    <source>
        <dbReference type="Pfam" id="PF26006"/>
    </source>
</evidence>